<dbReference type="PANTHER" id="PTHR46714">
    <property type="entry name" value="TRANSCRIPTIONAL ACTIVATOR HAC1"/>
    <property type="match status" value="1"/>
</dbReference>
<dbReference type="PROSITE" id="PS50217">
    <property type="entry name" value="BZIP"/>
    <property type="match status" value="1"/>
</dbReference>
<dbReference type="InterPro" id="IPR046347">
    <property type="entry name" value="bZIP_sf"/>
</dbReference>
<dbReference type="EMBL" id="ML977153">
    <property type="protein sequence ID" value="KAF1987237.1"/>
    <property type="molecule type" value="Genomic_DNA"/>
</dbReference>
<feature type="domain" description="BZIP" evidence="9">
    <location>
        <begin position="33"/>
        <end position="83"/>
    </location>
</feature>
<dbReference type="InterPro" id="IPR004827">
    <property type="entry name" value="bZIP"/>
</dbReference>
<keyword evidence="11" id="KW-1185">Reference proteome</keyword>
<keyword evidence="5" id="KW-0804">Transcription</keyword>
<accession>A0A6G1H2F5</accession>
<feature type="region of interest" description="Disordered" evidence="8">
    <location>
        <begin position="116"/>
        <end position="159"/>
    </location>
</feature>
<feature type="compositionally biased region" description="Basic and acidic residues" evidence="8">
    <location>
        <begin position="27"/>
        <end position="37"/>
    </location>
</feature>
<dbReference type="PANTHER" id="PTHR46714:SF6">
    <property type="entry name" value="TRANSCRIPTIONAL ACTIVATOR HAC1"/>
    <property type="match status" value="1"/>
</dbReference>
<proteinExistence type="inferred from homology"/>
<dbReference type="GO" id="GO:0003677">
    <property type="term" value="F:DNA binding"/>
    <property type="evidence" value="ECO:0007669"/>
    <property type="project" value="UniProtKB-KW"/>
</dbReference>
<reference evidence="10" key="1">
    <citation type="journal article" date="2020" name="Stud. Mycol.">
        <title>101 Dothideomycetes genomes: a test case for predicting lifestyles and emergence of pathogens.</title>
        <authorList>
            <person name="Haridas S."/>
            <person name="Albert R."/>
            <person name="Binder M."/>
            <person name="Bloem J."/>
            <person name="Labutti K."/>
            <person name="Salamov A."/>
            <person name="Andreopoulos B."/>
            <person name="Baker S."/>
            <person name="Barry K."/>
            <person name="Bills G."/>
            <person name="Bluhm B."/>
            <person name="Cannon C."/>
            <person name="Castanera R."/>
            <person name="Culley D."/>
            <person name="Daum C."/>
            <person name="Ezra D."/>
            <person name="Gonzalez J."/>
            <person name="Henrissat B."/>
            <person name="Kuo A."/>
            <person name="Liang C."/>
            <person name="Lipzen A."/>
            <person name="Lutzoni F."/>
            <person name="Magnuson J."/>
            <person name="Mondo S."/>
            <person name="Nolan M."/>
            <person name="Ohm R."/>
            <person name="Pangilinan J."/>
            <person name="Park H.-J."/>
            <person name="Ramirez L."/>
            <person name="Alfaro M."/>
            <person name="Sun H."/>
            <person name="Tritt A."/>
            <person name="Yoshinaga Y."/>
            <person name="Zwiers L.-H."/>
            <person name="Turgeon B."/>
            <person name="Goodwin S."/>
            <person name="Spatafora J."/>
            <person name="Crous P."/>
            <person name="Grigoriev I."/>
        </authorList>
    </citation>
    <scope>NUCLEOTIDE SEQUENCE</scope>
    <source>
        <strain evidence="10">CBS 113979</strain>
    </source>
</reference>
<evidence type="ECO:0000256" key="6">
    <source>
        <dbReference type="ARBA" id="ARBA00023230"/>
    </source>
</evidence>
<evidence type="ECO:0000256" key="8">
    <source>
        <dbReference type="SAM" id="MobiDB-lite"/>
    </source>
</evidence>
<evidence type="ECO:0000313" key="10">
    <source>
        <dbReference type="EMBL" id="KAF1987237.1"/>
    </source>
</evidence>
<comment type="subcellular location">
    <subcellularLocation>
        <location evidence="1">Nucleus</location>
    </subcellularLocation>
</comment>
<dbReference type="GO" id="GO:0045944">
    <property type="term" value="P:positive regulation of transcription by RNA polymerase II"/>
    <property type="evidence" value="ECO:0007669"/>
    <property type="project" value="InterPro"/>
</dbReference>
<organism evidence="10 11">
    <name type="scientific">Aulographum hederae CBS 113979</name>
    <dbReference type="NCBI Taxonomy" id="1176131"/>
    <lineage>
        <taxon>Eukaryota</taxon>
        <taxon>Fungi</taxon>
        <taxon>Dikarya</taxon>
        <taxon>Ascomycota</taxon>
        <taxon>Pezizomycotina</taxon>
        <taxon>Dothideomycetes</taxon>
        <taxon>Pleosporomycetidae</taxon>
        <taxon>Aulographales</taxon>
        <taxon>Aulographaceae</taxon>
    </lineage>
</organism>
<evidence type="ECO:0000256" key="5">
    <source>
        <dbReference type="ARBA" id="ARBA00023163"/>
    </source>
</evidence>
<keyword evidence="4" id="KW-0238">DNA-binding</keyword>
<sequence length="185" mass="21030">KSSKKRKSWGQVLPEPKTQLPPRKRAKTADEKEQRRIERVKRNRLAAHNSRERKREEFEVLQKERDEYALRYHELLRELQTYKAMVSKQQMDGPMPQLPQSSFEFTSANHYHHNTAQSTTTAITSPSLMDSVDSPDSFTAPSTPGPNEDVMASGPDRTQHSAAMLCDLQCQSGPLRLSSPVATKP</sequence>
<evidence type="ECO:0000313" key="11">
    <source>
        <dbReference type="Proteomes" id="UP000800041"/>
    </source>
</evidence>
<protein>
    <recommendedName>
        <fullName evidence="9">BZIP domain-containing protein</fullName>
    </recommendedName>
</protein>
<gene>
    <name evidence="10" type="ORF">K402DRAFT_296055</name>
</gene>
<evidence type="ECO:0000256" key="1">
    <source>
        <dbReference type="ARBA" id="ARBA00004123"/>
    </source>
</evidence>
<dbReference type="Gene3D" id="1.20.5.170">
    <property type="match status" value="1"/>
</dbReference>
<dbReference type="InterPro" id="IPR044280">
    <property type="entry name" value="Hac1/HY5"/>
</dbReference>
<evidence type="ECO:0000256" key="7">
    <source>
        <dbReference type="ARBA" id="ARBA00023242"/>
    </source>
</evidence>
<dbReference type="OrthoDB" id="674948at2759"/>
<feature type="non-terminal residue" evidence="10">
    <location>
        <position position="185"/>
    </location>
</feature>
<dbReference type="Proteomes" id="UP000800041">
    <property type="component" value="Unassembled WGS sequence"/>
</dbReference>
<comment type="similarity">
    <text evidence="2">Belongs to the bZIP family.</text>
</comment>
<dbReference type="GO" id="GO:0006986">
    <property type="term" value="P:response to unfolded protein"/>
    <property type="evidence" value="ECO:0007669"/>
    <property type="project" value="UniProtKB-KW"/>
</dbReference>
<evidence type="ECO:0000256" key="3">
    <source>
        <dbReference type="ARBA" id="ARBA00023015"/>
    </source>
</evidence>
<keyword evidence="6" id="KW-0834">Unfolded protein response</keyword>
<feature type="region of interest" description="Disordered" evidence="8">
    <location>
        <begin position="1"/>
        <end position="57"/>
    </location>
</feature>
<keyword evidence="3" id="KW-0805">Transcription regulation</keyword>
<evidence type="ECO:0000256" key="4">
    <source>
        <dbReference type="ARBA" id="ARBA00023125"/>
    </source>
</evidence>
<dbReference type="SUPFAM" id="SSF57959">
    <property type="entry name" value="Leucine zipper domain"/>
    <property type="match status" value="1"/>
</dbReference>
<dbReference type="GO" id="GO:0005634">
    <property type="term" value="C:nucleus"/>
    <property type="evidence" value="ECO:0007669"/>
    <property type="project" value="UniProtKB-SubCell"/>
</dbReference>
<feature type="non-terminal residue" evidence="10">
    <location>
        <position position="1"/>
    </location>
</feature>
<name>A0A6G1H2F5_9PEZI</name>
<evidence type="ECO:0000259" key="9">
    <source>
        <dbReference type="PROSITE" id="PS50217"/>
    </source>
</evidence>
<dbReference type="AlphaFoldDB" id="A0A6G1H2F5"/>
<dbReference type="PROSITE" id="PS00036">
    <property type="entry name" value="BZIP_BASIC"/>
    <property type="match status" value="1"/>
</dbReference>
<evidence type="ECO:0000256" key="2">
    <source>
        <dbReference type="ARBA" id="ARBA00007163"/>
    </source>
</evidence>
<keyword evidence="7" id="KW-0539">Nucleus</keyword>
<dbReference type="GO" id="GO:0000981">
    <property type="term" value="F:DNA-binding transcription factor activity, RNA polymerase II-specific"/>
    <property type="evidence" value="ECO:0007669"/>
    <property type="project" value="InterPro"/>
</dbReference>
<feature type="compositionally biased region" description="Polar residues" evidence="8">
    <location>
        <begin position="116"/>
        <end position="142"/>
    </location>
</feature>